<dbReference type="RefSeq" id="WP_053079496.1">
    <property type="nucleotide sequence ID" value="NZ_JYNU01000058.1"/>
</dbReference>
<comment type="caution">
    <text evidence="1">The sequence shown here is derived from an EMBL/GenBank/DDBJ whole genome shotgun (WGS) entry which is preliminary data.</text>
</comment>
<evidence type="ECO:0000313" key="2">
    <source>
        <dbReference type="Proteomes" id="UP000036313"/>
    </source>
</evidence>
<organism evidence="1 2">
    <name type="scientific">Mycolicibacterium obuense</name>
    <dbReference type="NCBI Taxonomy" id="1807"/>
    <lineage>
        <taxon>Bacteria</taxon>
        <taxon>Bacillati</taxon>
        <taxon>Actinomycetota</taxon>
        <taxon>Actinomycetes</taxon>
        <taxon>Mycobacteriales</taxon>
        <taxon>Mycobacteriaceae</taxon>
        <taxon>Mycolicibacterium</taxon>
    </lineage>
</organism>
<sequence>MTEVSVGEHIGLWRRVLLIPAEGPPDTSTDVLWLQGPTGYVDTRGFAGVLSRSGDVFSWRRDVDTDPAELPDVGRMRWEGDTLVETGVHENYTEHWVREDGPVEPAGALFLSAGPQRAVLVRVGELIGWATAAGAQVIHADQTRDWRCHDDHIVVDGVRWTITAREGVTTP</sequence>
<dbReference type="AlphaFoldDB" id="A0A0J6VBI6"/>
<protein>
    <submittedName>
        <fullName evidence="1">Uncharacterized protein</fullName>
    </submittedName>
</protein>
<dbReference type="Proteomes" id="UP000036313">
    <property type="component" value="Unassembled WGS sequence"/>
</dbReference>
<evidence type="ECO:0000313" key="1">
    <source>
        <dbReference type="EMBL" id="KMO68290.1"/>
    </source>
</evidence>
<dbReference type="PATRIC" id="fig|1807.14.peg.5333"/>
<gene>
    <name evidence="1" type="ORF">MOBUDSM44075_05290</name>
</gene>
<name>A0A0J6VBI6_9MYCO</name>
<reference evidence="1 2" key="1">
    <citation type="journal article" date="2015" name="Genome Biol. Evol.">
        <title>Characterization of Three Mycobacterium spp. with Potential Use in Bioremediation by Genome Sequencing and Comparative Genomics.</title>
        <authorList>
            <person name="Das S."/>
            <person name="Pettersson B.M."/>
            <person name="Behra P.R."/>
            <person name="Ramesh M."/>
            <person name="Dasgupta S."/>
            <person name="Bhattacharya A."/>
            <person name="Kirsebom L.A."/>
        </authorList>
    </citation>
    <scope>NUCLEOTIDE SEQUENCE [LARGE SCALE GENOMIC DNA]</scope>
    <source>
        <strain evidence="1 2">DSM 44075</strain>
    </source>
</reference>
<proteinExistence type="predicted"/>
<dbReference type="EMBL" id="JYNU01000058">
    <property type="protein sequence ID" value="KMO68290.1"/>
    <property type="molecule type" value="Genomic_DNA"/>
</dbReference>
<accession>A0A0J6VBI6</accession>